<evidence type="ECO:0000313" key="4">
    <source>
        <dbReference type="Proteomes" id="UP000521227"/>
    </source>
</evidence>
<dbReference type="EMBL" id="JACHIJ010000008">
    <property type="protein sequence ID" value="MBB5054772.1"/>
    <property type="molecule type" value="Genomic_DNA"/>
</dbReference>
<gene>
    <name evidence="3" type="ORF">HNQ36_004779</name>
</gene>
<comment type="caution">
    <text evidence="3">The sequence shown here is derived from an EMBL/GenBank/DDBJ whole genome shotgun (WGS) entry which is preliminary data.</text>
</comment>
<dbReference type="PANTHER" id="PTHR34700">
    <property type="entry name" value="POTASSIUM BINDING PROTEIN KBP"/>
    <property type="match status" value="1"/>
</dbReference>
<dbReference type="PROSITE" id="PS51782">
    <property type="entry name" value="LYSM"/>
    <property type="match status" value="1"/>
</dbReference>
<organism evidence="3 4">
    <name type="scientific">Afipia massiliensis</name>
    <dbReference type="NCBI Taxonomy" id="211460"/>
    <lineage>
        <taxon>Bacteria</taxon>
        <taxon>Pseudomonadati</taxon>
        <taxon>Pseudomonadota</taxon>
        <taxon>Alphaproteobacteria</taxon>
        <taxon>Hyphomicrobiales</taxon>
        <taxon>Nitrobacteraceae</taxon>
        <taxon>Afipia</taxon>
    </lineage>
</organism>
<protein>
    <recommendedName>
        <fullName evidence="2">LysM domain-containing protein</fullName>
    </recommendedName>
</protein>
<dbReference type="Pfam" id="PF01476">
    <property type="entry name" value="LysM"/>
    <property type="match status" value="1"/>
</dbReference>
<evidence type="ECO:0000313" key="3">
    <source>
        <dbReference type="EMBL" id="MBB5054772.1"/>
    </source>
</evidence>
<dbReference type="CDD" id="cd00118">
    <property type="entry name" value="LysM"/>
    <property type="match status" value="1"/>
</dbReference>
<dbReference type="PANTHER" id="PTHR34700:SF4">
    <property type="entry name" value="PHAGE-LIKE ELEMENT PBSX PROTEIN XKDP"/>
    <property type="match status" value="1"/>
</dbReference>
<dbReference type="SMART" id="SM00257">
    <property type="entry name" value="LysM"/>
    <property type="match status" value="1"/>
</dbReference>
<proteinExistence type="predicted"/>
<feature type="domain" description="LysM" evidence="2">
    <location>
        <begin position="227"/>
        <end position="276"/>
    </location>
</feature>
<evidence type="ECO:0000259" key="2">
    <source>
        <dbReference type="PROSITE" id="PS51782"/>
    </source>
</evidence>
<evidence type="ECO:0000256" key="1">
    <source>
        <dbReference type="SAM" id="MobiDB-lite"/>
    </source>
</evidence>
<feature type="region of interest" description="Disordered" evidence="1">
    <location>
        <begin position="207"/>
        <end position="228"/>
    </location>
</feature>
<dbReference type="AlphaFoldDB" id="A0A840N7E9"/>
<dbReference type="InterPro" id="IPR018392">
    <property type="entry name" value="LysM"/>
</dbReference>
<dbReference type="InterPro" id="IPR036779">
    <property type="entry name" value="LysM_dom_sf"/>
</dbReference>
<sequence length="278" mass="28721">MTATSMGRVIFLSLALVAVCGAALVVGIRHTQREPPVEAKVETRNVIAAPAIAPPAPVARDEGSAALATAQAEANAVTGALAEPPRPPDADKSAPAFDIARIARTGDAVIAGRAAPGAIVELLRNGEPHDRVVADQSGQFVMAPPPLPGGSYELTLRSRQPDGKQATSQQSVAVVIDAAESSFGAAAQSRAGAPTNVPETAMANRSVPDQAAGSSQASVPSDRGPRSAVVVSRGDSLWRISRATYGTGMRYPLVLKANRDQIRDPDLIYPGQTFVLPK</sequence>
<accession>A0A840N7E9</accession>
<name>A0A840N7E9_9BRAD</name>
<dbReference type="Gene3D" id="3.10.350.10">
    <property type="entry name" value="LysM domain"/>
    <property type="match status" value="1"/>
</dbReference>
<reference evidence="3 4" key="1">
    <citation type="submission" date="2020-08" db="EMBL/GenBank/DDBJ databases">
        <title>Genomic Encyclopedia of Type Strains, Phase IV (KMG-IV): sequencing the most valuable type-strain genomes for metagenomic binning, comparative biology and taxonomic classification.</title>
        <authorList>
            <person name="Goeker M."/>
        </authorList>
    </citation>
    <scope>NUCLEOTIDE SEQUENCE [LARGE SCALE GENOMIC DNA]</scope>
    <source>
        <strain evidence="3 4">DSM 17498</strain>
    </source>
</reference>
<dbReference type="InterPro" id="IPR052196">
    <property type="entry name" value="Bact_Kbp"/>
</dbReference>
<dbReference type="Proteomes" id="UP000521227">
    <property type="component" value="Unassembled WGS sequence"/>
</dbReference>
<dbReference type="RefSeq" id="WP_184089577.1">
    <property type="nucleotide sequence ID" value="NZ_JACHIJ010000008.1"/>
</dbReference>